<dbReference type="VEuPathDB" id="TriTrypDB:TvY486_0100860"/>
<name>G0TR74_TRYVY</name>
<dbReference type="InterPro" id="IPR015943">
    <property type="entry name" value="WD40/YVTN_repeat-like_dom_sf"/>
</dbReference>
<dbReference type="PANTHER" id="PTHR16453:SF13">
    <property type="entry name" value="WD REPEAT PROTEIN MIO ZINC-RIBBON LIKE DOMAIN-CONTAINING PROTEIN"/>
    <property type="match status" value="1"/>
</dbReference>
<evidence type="ECO:0000256" key="1">
    <source>
        <dbReference type="SAM" id="MobiDB-lite"/>
    </source>
</evidence>
<dbReference type="InterPro" id="IPR037593">
    <property type="entry name" value="MIOS/Sea4"/>
</dbReference>
<sequence>MNDTAVNGLMATRPVGLASSSSDVGTPIGPKKKDTNVHALTEEVKCKVQLSEGLVCIDFLPRLNLVAIGCTKVVQILEVVQSIHSGGESGGDTTVHSQCCDAESTMPETLVPIRIGLRQCGTLHNTSKVEAVTWYPQQYEEVLAFVQRSRSITILFDVLFVKDNRRIAKQWIHSSKTRSLVSRAAAGSGSLSVAVVGVTGPLGPMSSSTDPVYTSGFIKRDRVGRGMAEVLIPIGHLHVERITWDPHNDYTLILTSDATHFELWHIPVDSDCIYPPRLILRPPARDEQSTTRGISFSPSNPNLIVVAVEAANTGKIMVYDRRHVEVPRVVETMGPCFTVAFHPNYCDLLAVCCRKSKTKTDSRVQFFRVMEGPSPLLQGSEPVCKNGGVRSGNTVNTESGTGSLVVEQNLLPAIGSVDPLNRLRWRPPIGLRTEALASPETSDEMFDRISMQLWFATVSLNGQEVSVWDAANGFCPIFSIKSVFGGRDTARCEQTLREPVDCDWVNALTIISVFKDGLVELTSLLDESTRSRDTLFRWESMDEPVGSSGTCGRHTTGSEKRGSDVFSLAAMLPTSAIVAESFGGCLATRGTSSALREYYTRTIRANKVEVVEDIMEAIENGREVGRNVDACTTASSMSYSLSPQMSMLRGKRDSVLPTPLLSPAEVEQTAHSQVTFRRTPLFLSTCGTCPALASPPGFSTSTSASASSGSVKQYKLIFPVLMSLPVRPHSGSGGVEHIALQNVTPHNSNRTCVRQDSQRDGVVEGAKMRSRHQGIPSPLEGGANLFHGDRSEESARVFNRQYGGLVSLAVNWAPGSAAISGVRNSPLAIGSVIGHSIVAPLNATHTQPMSAVLSEGRNSKHTVLCSGPISGSAMQGGSGYCTPLVSDNGSTQKFVPNFYEKDAANRRSSAQLVVSPVAPARPYVNGVMPLCTKSFVNPVIEEHYISSENCGWAYVEAESERETFIYYATKWEMGYGLVSHISNVKRKMGTNATLQSKRTDESPVLNAHDVDLEFSSIMAINAKVCMEYEHRVREQCGGTSSTAGPPRDPRLGFWTASKEAWRSHDSQFITSFVGALLDHVSLVGDVQFCAVFYLLYCLWWKRRHGSLGQYSCPPLSPEEPGIQTFQEAPPTSGSDPHRWRLRALQWIEQYISRLYTMELYVPINEMSLIVPEVLGNSNPGLPRAEDIAQKLFTCVYCGTCRKAELVPRPARSERLHQSSLDLCESVQLSGVGSVSGSRWRDEYSPNNQKNSGEARSSQNDSTARSNTCSSPSSCTSYEDFGYSGNSSFPMNERFYDPTAVKGASKRYKSHLASANVPAPRSATCRNCHSQSLMTCVICEEAVEGMFMWLRCCGHGGHVEHIREWLEVANECPACGVEILLKK</sequence>
<dbReference type="InterPro" id="IPR036322">
    <property type="entry name" value="WD40_repeat_dom_sf"/>
</dbReference>
<dbReference type="InterPro" id="IPR013083">
    <property type="entry name" value="Znf_RING/FYVE/PHD"/>
</dbReference>
<dbReference type="SUPFAM" id="SSF50978">
    <property type="entry name" value="WD40 repeat-like"/>
    <property type="match status" value="1"/>
</dbReference>
<feature type="compositionally biased region" description="Low complexity" evidence="1">
    <location>
        <begin position="1261"/>
        <end position="1274"/>
    </location>
</feature>
<gene>
    <name evidence="2" type="ORF">TVY486_0100860</name>
</gene>
<dbReference type="CDD" id="cd16693">
    <property type="entry name" value="mRING-H2-C3H3C2_WDR24"/>
    <property type="match status" value="1"/>
</dbReference>
<evidence type="ECO:0000313" key="2">
    <source>
        <dbReference type="EMBL" id="CCC46438.1"/>
    </source>
</evidence>
<dbReference type="Gene3D" id="3.30.40.10">
    <property type="entry name" value="Zinc/RING finger domain, C3HC4 (zinc finger)"/>
    <property type="match status" value="1"/>
</dbReference>
<organism evidence="2">
    <name type="scientific">Trypanosoma vivax (strain Y486)</name>
    <dbReference type="NCBI Taxonomy" id="1055687"/>
    <lineage>
        <taxon>Eukaryota</taxon>
        <taxon>Discoba</taxon>
        <taxon>Euglenozoa</taxon>
        <taxon>Kinetoplastea</taxon>
        <taxon>Metakinetoplastina</taxon>
        <taxon>Trypanosomatida</taxon>
        <taxon>Trypanosomatidae</taxon>
        <taxon>Trypanosoma</taxon>
        <taxon>Duttonella</taxon>
    </lineage>
</organism>
<dbReference type="Gene3D" id="2.130.10.10">
    <property type="entry name" value="YVTN repeat-like/Quinoprotein amine dehydrogenase"/>
    <property type="match status" value="1"/>
</dbReference>
<accession>G0TR74</accession>
<dbReference type="GO" id="GO:0005737">
    <property type="term" value="C:cytoplasm"/>
    <property type="evidence" value="ECO:0007669"/>
    <property type="project" value="TreeGrafter"/>
</dbReference>
<feature type="region of interest" description="Disordered" evidence="1">
    <location>
        <begin position="1233"/>
        <end position="1274"/>
    </location>
</feature>
<feature type="compositionally biased region" description="Polar residues" evidence="1">
    <location>
        <begin position="1244"/>
        <end position="1260"/>
    </location>
</feature>
<protein>
    <submittedName>
        <fullName evidence="2">Uncharacterized protein</fullName>
    </submittedName>
</protein>
<proteinExistence type="predicted"/>
<reference evidence="2" key="1">
    <citation type="journal article" date="2012" name="Proc. Natl. Acad. Sci. U.S.A.">
        <title>Antigenic diversity is generated by distinct evolutionary mechanisms in African trypanosome species.</title>
        <authorList>
            <person name="Jackson A.P."/>
            <person name="Berry A."/>
            <person name="Aslett M."/>
            <person name="Allison H.C."/>
            <person name="Burton P."/>
            <person name="Vavrova-Anderson J."/>
            <person name="Brown R."/>
            <person name="Browne H."/>
            <person name="Corton N."/>
            <person name="Hauser H."/>
            <person name="Gamble J."/>
            <person name="Gilderthorp R."/>
            <person name="Marcello L."/>
            <person name="McQuillan J."/>
            <person name="Otto T.D."/>
            <person name="Quail M.A."/>
            <person name="Sanders M.J."/>
            <person name="van Tonder A."/>
            <person name="Ginger M.L."/>
            <person name="Field M.C."/>
            <person name="Barry J.D."/>
            <person name="Hertz-Fowler C."/>
            <person name="Berriman M."/>
        </authorList>
    </citation>
    <scope>NUCLEOTIDE SEQUENCE</scope>
    <source>
        <strain evidence="2">Y486</strain>
    </source>
</reference>
<dbReference type="PANTHER" id="PTHR16453">
    <property type="entry name" value="WD40 DOMAIN-CONTAINING PROTEIN MIO FAMILY MEMBER"/>
    <property type="match status" value="1"/>
</dbReference>
<dbReference type="EMBL" id="HE573017">
    <property type="protein sequence ID" value="CCC46438.1"/>
    <property type="molecule type" value="Genomic_DNA"/>
</dbReference>
<dbReference type="SUPFAM" id="SSF57850">
    <property type="entry name" value="RING/U-box"/>
    <property type="match status" value="1"/>
</dbReference>